<dbReference type="OrthoDB" id="117324at2759"/>
<evidence type="ECO:0000256" key="1">
    <source>
        <dbReference type="SAM" id="Coils"/>
    </source>
</evidence>
<evidence type="ECO:0000313" key="3">
    <source>
        <dbReference type="EMBL" id="KAG7378383.1"/>
    </source>
</evidence>
<comment type="caution">
    <text evidence="3">The sequence shown here is derived from an EMBL/GenBank/DDBJ whole genome shotgun (WGS) entry which is preliminary data.</text>
</comment>
<evidence type="ECO:0000313" key="4">
    <source>
        <dbReference type="Proteomes" id="UP000694044"/>
    </source>
</evidence>
<feature type="region of interest" description="Disordered" evidence="2">
    <location>
        <begin position="63"/>
        <end position="105"/>
    </location>
</feature>
<feature type="compositionally biased region" description="Basic and acidic residues" evidence="2">
    <location>
        <begin position="75"/>
        <end position="84"/>
    </location>
</feature>
<proteinExistence type="predicted"/>
<gene>
    <name evidence="3" type="ORF">PHYPSEUDO_010135</name>
</gene>
<dbReference type="Proteomes" id="UP000694044">
    <property type="component" value="Unassembled WGS sequence"/>
</dbReference>
<keyword evidence="4" id="KW-1185">Reference proteome</keyword>
<dbReference type="AlphaFoldDB" id="A0A8T1VDU9"/>
<dbReference type="EMBL" id="JAGDFM010000428">
    <property type="protein sequence ID" value="KAG7378383.1"/>
    <property type="molecule type" value="Genomic_DNA"/>
</dbReference>
<feature type="coiled-coil region" evidence="1">
    <location>
        <begin position="156"/>
        <end position="194"/>
    </location>
</feature>
<dbReference type="PANTHER" id="PTHR35796:SF3">
    <property type="entry name" value="BHLH DOMAIN-CONTAINING PROTEIN"/>
    <property type="match status" value="1"/>
</dbReference>
<name>A0A8T1VDU9_9STRA</name>
<evidence type="ECO:0000256" key="2">
    <source>
        <dbReference type="SAM" id="MobiDB-lite"/>
    </source>
</evidence>
<keyword evidence="1" id="KW-0175">Coiled coil</keyword>
<dbReference type="PANTHER" id="PTHR35796">
    <property type="entry name" value="HYPOTHETICAL CYTOSOLIC PROTEIN"/>
    <property type="match status" value="1"/>
</dbReference>
<reference evidence="3" key="1">
    <citation type="submission" date="2021-02" db="EMBL/GenBank/DDBJ databases">
        <authorList>
            <person name="Palmer J.M."/>
        </authorList>
    </citation>
    <scope>NUCLEOTIDE SEQUENCE</scope>
    <source>
        <strain evidence="3">SCRP734</strain>
    </source>
</reference>
<accession>A0A8T1VDU9</accession>
<protein>
    <recommendedName>
        <fullName evidence="5">M96 mating-specific protein family</fullName>
    </recommendedName>
</protein>
<evidence type="ECO:0008006" key="5">
    <source>
        <dbReference type="Google" id="ProtNLM"/>
    </source>
</evidence>
<organism evidence="3 4">
    <name type="scientific">Phytophthora pseudosyringae</name>
    <dbReference type="NCBI Taxonomy" id="221518"/>
    <lineage>
        <taxon>Eukaryota</taxon>
        <taxon>Sar</taxon>
        <taxon>Stramenopiles</taxon>
        <taxon>Oomycota</taxon>
        <taxon>Peronosporomycetes</taxon>
        <taxon>Peronosporales</taxon>
        <taxon>Peronosporaceae</taxon>
        <taxon>Phytophthora</taxon>
    </lineage>
</organism>
<feature type="compositionally biased region" description="Basic residues" evidence="2">
    <location>
        <begin position="96"/>
        <end position="105"/>
    </location>
</feature>
<sequence length="463" mass="52133">MLEDADTLDAVFSFLSQIELSTALAPLDDGQQEVVDDHDLLAIVPGGVSNADEVELDVLCHDEQGDADSPPVEASSDRSEDTGKRSGGSPEGPNKAKPRRTRISRKQQIATLRGEVGELNGQLQSLRQPGRDLMRTRQGNTGQLLPRRASMWQEIASRQLERRETSEEENAKLREMLQIQIHEARNLRRVLKRRTKIEKMEDMLGMKRRKMLACSVPEDNPQVFGEMLQDADELYVGVEALFHDKGLYDLPCPGRRRDAKRNVSNGLFLDLTQRHLVPFDLRTTEAAMWKVMSFQGLKDVQDFAHRVQFHVHHVEQSNDTIKTSFFVETANLGDVRGAQFRMIVKKYVENDRVVLICKDLMEPILHEKGITSGFFTRTTLRIVIRGEDSVASPSGQTSHIDSHFSATRHDQGLPVSRAIRTPANLDVGIEAWDEAISRIAHQVESLAIDEACTTPRSPVYLVD</sequence>